<dbReference type="InParanoid" id="A0A067Q3Q7"/>
<sequence length="299" mass="33556">MEKFAKFLAETRGSKGVDEWDAMTFSHFQSYSHLASVERAAGDNTELEHATEYIEEIFEIWASGKFKGQFSQTEGLHKTPDPIPELFKLSDCQIDATIAIMGATGTGKSSFIKSITNDEEIVVGRSLEYIHHFRYFVPNTTTWINFIDAPGYDDSQGATDGLTQADILRNIASFLAAEYGQMRKLDGIIYMHRISDPRTVNSQRNLLMIKKLVCSAESMRNVVIITTMWDKLKSPQDGERLELELRTKDGFFKSLLDQGDQLVRLGHGVTGPKFPSTHQIVSDLIMHSQIGSMGNYGGR</sequence>
<dbReference type="GO" id="GO:0005525">
    <property type="term" value="F:GTP binding"/>
    <property type="evidence" value="ECO:0007669"/>
    <property type="project" value="InterPro"/>
</dbReference>
<dbReference type="Proteomes" id="UP000027265">
    <property type="component" value="Unassembled WGS sequence"/>
</dbReference>
<dbReference type="CDD" id="cd00882">
    <property type="entry name" value="Ras_like_GTPase"/>
    <property type="match status" value="1"/>
</dbReference>
<evidence type="ECO:0000313" key="2">
    <source>
        <dbReference type="EMBL" id="KDQ61698.1"/>
    </source>
</evidence>
<evidence type="ECO:0000259" key="1">
    <source>
        <dbReference type="Pfam" id="PF01926"/>
    </source>
</evidence>
<dbReference type="EMBL" id="KL197712">
    <property type="protein sequence ID" value="KDQ61698.1"/>
    <property type="molecule type" value="Genomic_DNA"/>
</dbReference>
<dbReference type="AlphaFoldDB" id="A0A067Q3Q7"/>
<organism evidence="2 3">
    <name type="scientific">Jaapia argillacea MUCL 33604</name>
    <dbReference type="NCBI Taxonomy" id="933084"/>
    <lineage>
        <taxon>Eukaryota</taxon>
        <taxon>Fungi</taxon>
        <taxon>Dikarya</taxon>
        <taxon>Basidiomycota</taxon>
        <taxon>Agaricomycotina</taxon>
        <taxon>Agaricomycetes</taxon>
        <taxon>Agaricomycetidae</taxon>
        <taxon>Jaapiales</taxon>
        <taxon>Jaapiaceae</taxon>
        <taxon>Jaapia</taxon>
    </lineage>
</organism>
<reference evidence="3" key="1">
    <citation type="journal article" date="2014" name="Proc. Natl. Acad. Sci. U.S.A.">
        <title>Extensive sampling of basidiomycete genomes demonstrates inadequacy of the white-rot/brown-rot paradigm for wood decay fungi.</title>
        <authorList>
            <person name="Riley R."/>
            <person name="Salamov A.A."/>
            <person name="Brown D.W."/>
            <person name="Nagy L.G."/>
            <person name="Floudas D."/>
            <person name="Held B.W."/>
            <person name="Levasseur A."/>
            <person name="Lombard V."/>
            <person name="Morin E."/>
            <person name="Otillar R."/>
            <person name="Lindquist E.A."/>
            <person name="Sun H."/>
            <person name="LaButti K.M."/>
            <person name="Schmutz J."/>
            <person name="Jabbour D."/>
            <person name="Luo H."/>
            <person name="Baker S.E."/>
            <person name="Pisabarro A.G."/>
            <person name="Walton J.D."/>
            <person name="Blanchette R.A."/>
            <person name="Henrissat B."/>
            <person name="Martin F."/>
            <person name="Cullen D."/>
            <person name="Hibbett D.S."/>
            <person name="Grigoriev I.V."/>
        </authorList>
    </citation>
    <scope>NUCLEOTIDE SEQUENCE [LARGE SCALE GENOMIC DNA]</scope>
    <source>
        <strain evidence="3">MUCL 33604</strain>
    </source>
</reference>
<gene>
    <name evidence="2" type="ORF">JAAARDRAFT_45239</name>
</gene>
<dbReference type="InterPro" id="IPR006073">
    <property type="entry name" value="GTP-bd"/>
</dbReference>
<name>A0A067Q3Q7_9AGAM</name>
<dbReference type="STRING" id="933084.A0A067Q3Q7"/>
<dbReference type="SUPFAM" id="SSF52540">
    <property type="entry name" value="P-loop containing nucleoside triphosphate hydrolases"/>
    <property type="match status" value="1"/>
</dbReference>
<evidence type="ECO:0000313" key="3">
    <source>
        <dbReference type="Proteomes" id="UP000027265"/>
    </source>
</evidence>
<accession>A0A067Q3Q7</accession>
<keyword evidence="3" id="KW-1185">Reference proteome</keyword>
<dbReference type="InterPro" id="IPR027417">
    <property type="entry name" value="P-loop_NTPase"/>
</dbReference>
<feature type="domain" description="G" evidence="1">
    <location>
        <begin position="97"/>
        <end position="193"/>
    </location>
</feature>
<dbReference type="Pfam" id="PF01926">
    <property type="entry name" value="MMR_HSR1"/>
    <property type="match status" value="1"/>
</dbReference>
<proteinExistence type="predicted"/>
<dbReference type="HOGENOM" id="CLU_930856_0_0_1"/>
<protein>
    <recommendedName>
        <fullName evidence="1">G domain-containing protein</fullName>
    </recommendedName>
</protein>
<dbReference type="Gene3D" id="3.40.50.300">
    <property type="entry name" value="P-loop containing nucleotide triphosphate hydrolases"/>
    <property type="match status" value="1"/>
</dbReference>
<dbReference type="OrthoDB" id="8954335at2759"/>